<reference evidence="2 3" key="1">
    <citation type="submission" date="2014-07" db="EMBL/GenBank/DDBJ databases">
        <title>Comparative genomic insights into amoeba endosymbionts belonging to the families of Holosporaceae and Candidatus Midichloriaceae within Rickettsiales.</title>
        <authorList>
            <person name="Wang Z."/>
            <person name="Wu M."/>
        </authorList>
    </citation>
    <scope>NUCLEOTIDE SEQUENCE [LARGE SCALE GENOMIC DNA]</scope>
    <source>
        <strain evidence="2">PRA3</strain>
    </source>
</reference>
<evidence type="ECO:0000313" key="3">
    <source>
        <dbReference type="Proteomes" id="UP000028926"/>
    </source>
</evidence>
<dbReference type="RefSeq" id="WP_038462991.1">
    <property type="nucleotide sequence ID" value="NZ_CP008941.1"/>
</dbReference>
<protein>
    <recommendedName>
        <fullName evidence="1">Fic/DOC N-terminal domain-containing protein</fullName>
    </recommendedName>
</protein>
<dbReference type="HOGENOM" id="CLU_2192240_0_0_5"/>
<sequence>MNTQFSSTAREDNPLSNKAALVKSSLTANFEWSTALVRTLSRADYLMGKLAQEMSHLSPLFISSLLLRETVASARLDGSRATLREIFLNNAGLYSSLSMGGEANRELW</sequence>
<organism evidence="2 3">
    <name type="scientific">Candidatus Odyssella acanthamoebae</name>
    <dbReference type="NCBI Taxonomy" id="91604"/>
    <lineage>
        <taxon>Bacteria</taxon>
        <taxon>Pseudomonadati</taxon>
        <taxon>Pseudomonadota</taxon>
        <taxon>Alphaproteobacteria</taxon>
        <taxon>Holosporales</taxon>
        <taxon>Candidatus Paracaedibacteraceae</taxon>
        <taxon>Candidatus Odyssella</taxon>
    </lineage>
</organism>
<gene>
    <name evidence="2" type="ORF">ID47_01395</name>
</gene>
<evidence type="ECO:0000313" key="2">
    <source>
        <dbReference type="EMBL" id="AIK95680.1"/>
    </source>
</evidence>
<dbReference type="STRING" id="91604.ID47_01395"/>
<dbReference type="Proteomes" id="UP000028926">
    <property type="component" value="Chromosome"/>
</dbReference>
<evidence type="ECO:0000259" key="1">
    <source>
        <dbReference type="Pfam" id="PF13784"/>
    </source>
</evidence>
<dbReference type="Pfam" id="PF13784">
    <property type="entry name" value="Fic_N"/>
    <property type="match status" value="1"/>
</dbReference>
<dbReference type="OrthoDB" id="9761456at2"/>
<dbReference type="InterPro" id="IPR025758">
    <property type="entry name" value="Fic/DOC_N"/>
</dbReference>
<dbReference type="EMBL" id="CP008941">
    <property type="protein sequence ID" value="AIK95680.1"/>
    <property type="molecule type" value="Genomic_DNA"/>
</dbReference>
<dbReference type="AlphaFoldDB" id="A0A077AY59"/>
<feature type="domain" description="Fic/DOC N-terminal" evidence="1">
    <location>
        <begin position="38"/>
        <end position="91"/>
    </location>
</feature>
<name>A0A077AY59_9PROT</name>
<accession>A0A077AY59</accession>
<dbReference type="KEGG" id="paca:ID47_01395"/>
<proteinExistence type="predicted"/>
<keyword evidence="3" id="KW-1185">Reference proteome</keyword>